<protein>
    <submittedName>
        <fullName evidence="2">Tubulin--tyrosine ligase-like protein 12</fullName>
    </submittedName>
</protein>
<reference evidence="2" key="1">
    <citation type="submission" date="2022-07" db="EMBL/GenBank/DDBJ databases">
        <authorList>
            <person name="Trinca V."/>
            <person name="Uliana J.V.C."/>
            <person name="Torres T.T."/>
            <person name="Ward R.J."/>
            <person name="Monesi N."/>
        </authorList>
    </citation>
    <scope>NUCLEOTIDE SEQUENCE</scope>
    <source>
        <strain evidence="2">HSMRA1968</strain>
        <tissue evidence="2">Whole embryos</tissue>
    </source>
</reference>
<dbReference type="PANTHER" id="PTHR46088:SF1">
    <property type="entry name" value="TUBULIN--TYROSINE LIGASE-LIKE PROTEIN 12"/>
    <property type="match status" value="1"/>
</dbReference>
<dbReference type="InterPro" id="IPR004344">
    <property type="entry name" value="TTL/TTLL_fam"/>
</dbReference>
<evidence type="ECO:0000313" key="3">
    <source>
        <dbReference type="Proteomes" id="UP001151699"/>
    </source>
</evidence>
<dbReference type="InterPro" id="IPR057954">
    <property type="entry name" value="SET_TTL12"/>
</dbReference>
<gene>
    <name evidence="2" type="primary">TTLL12</name>
    <name evidence="2" type="ORF">Bhyg_16880</name>
</gene>
<evidence type="ECO:0000259" key="1">
    <source>
        <dbReference type="Pfam" id="PF25556"/>
    </source>
</evidence>
<dbReference type="Proteomes" id="UP001151699">
    <property type="component" value="Unassembled WGS sequence"/>
</dbReference>
<dbReference type="GO" id="GO:0016874">
    <property type="term" value="F:ligase activity"/>
    <property type="evidence" value="ECO:0007669"/>
    <property type="project" value="UniProtKB-KW"/>
</dbReference>
<organism evidence="2 3">
    <name type="scientific">Pseudolycoriella hygida</name>
    <dbReference type="NCBI Taxonomy" id="35572"/>
    <lineage>
        <taxon>Eukaryota</taxon>
        <taxon>Metazoa</taxon>
        <taxon>Ecdysozoa</taxon>
        <taxon>Arthropoda</taxon>
        <taxon>Hexapoda</taxon>
        <taxon>Insecta</taxon>
        <taxon>Pterygota</taxon>
        <taxon>Neoptera</taxon>
        <taxon>Endopterygota</taxon>
        <taxon>Diptera</taxon>
        <taxon>Nematocera</taxon>
        <taxon>Sciaroidea</taxon>
        <taxon>Sciaridae</taxon>
        <taxon>Pseudolycoriella</taxon>
    </lineage>
</organism>
<dbReference type="Gene3D" id="3.30.470.20">
    <property type="entry name" value="ATP-grasp fold, B domain"/>
    <property type="match status" value="1"/>
</dbReference>
<dbReference type="GO" id="GO:0005737">
    <property type="term" value="C:cytoplasm"/>
    <property type="evidence" value="ECO:0007669"/>
    <property type="project" value="TreeGrafter"/>
</dbReference>
<dbReference type="PROSITE" id="PS51221">
    <property type="entry name" value="TTL"/>
    <property type="match status" value="1"/>
</dbReference>
<dbReference type="PANTHER" id="PTHR46088">
    <property type="entry name" value="TUBULIN--TYROSINE LIGASE-LIKE PROTEIN 12"/>
    <property type="match status" value="1"/>
</dbReference>
<keyword evidence="3" id="KW-1185">Reference proteome</keyword>
<dbReference type="SUPFAM" id="SSF56059">
    <property type="entry name" value="Glutathione synthetase ATP-binding domain-like"/>
    <property type="match status" value="1"/>
</dbReference>
<dbReference type="InterPro" id="IPR027749">
    <property type="entry name" value="TTLL12"/>
</dbReference>
<accession>A0A9Q0MMR7</accession>
<dbReference type="Pfam" id="PF25556">
    <property type="entry name" value="SET_TTL"/>
    <property type="match status" value="1"/>
</dbReference>
<sequence length="615" mass="72070">MDGVSLYATFLHLHRPQLLASGIPEHFWDTLHKKLCNQIFDASDALSLMFIEYDEITDEDPICTVVVHPENGVLKNDPQHIYIVDHAWTFRLDTVRAQLQQIPGLLVRMANIMGVDNDQPEADCIEEVSNKMWKYCQMYSIGADGLNIESQMPIWYIMDELGCGINHSDTPNFRLVPFMFMPEQITYSVLFPIEDCEEGTIVTRDFVEGNHTNPEIRKALLLPWKKCSFTHISYDLKEPSEEYFLDGHIEETLPADVSPPIVDISRPLKVFTTYIYIRQFLTDPSFELVDDENDADILWLTTHFKTFNELSTDFPNRFINQFPFENVITIKDLLAAVCRRVQTDRVTGETRELLKTFPTWLPTTFNLKTELLEFVSYFQQREEKELDNHWIIKPWNLARSLDTHITKDLAKIMRLQPTGPKIAQKYIENPVLFDRPEIGGKVKFDVRYVILLKSVDPLEAYVYRNFFLRFANKPFALDQFDDYEQHFTVMNYNPQVQLRHIPCKEFLEMWAAQYPDNNWMEIEKDICDMLKEVFTAATLKKPPSGIGKCHQSRALYATDVMLEWEDGKITPKLLEINWTPDCKRACDYYPEFYNDIFKLLFLNQTNDNVFRKITL</sequence>
<evidence type="ECO:0000313" key="2">
    <source>
        <dbReference type="EMBL" id="KAJ6633608.1"/>
    </source>
</evidence>
<feature type="domain" description="Tubulin--tyrosine ligase-like protein 12 SET-like" evidence="1">
    <location>
        <begin position="59"/>
        <end position="226"/>
    </location>
</feature>
<dbReference type="EMBL" id="WJQU01001865">
    <property type="protein sequence ID" value="KAJ6633608.1"/>
    <property type="molecule type" value="Genomic_DNA"/>
</dbReference>
<keyword evidence="2" id="KW-0436">Ligase</keyword>
<comment type="caution">
    <text evidence="2">The sequence shown here is derived from an EMBL/GenBank/DDBJ whole genome shotgun (WGS) entry which is preliminary data.</text>
</comment>
<proteinExistence type="predicted"/>
<dbReference type="AlphaFoldDB" id="A0A9Q0MMR7"/>
<name>A0A9Q0MMR7_9DIPT</name>
<dbReference type="OrthoDB" id="60477at2759"/>
<dbReference type="Pfam" id="PF03133">
    <property type="entry name" value="TTL"/>
    <property type="match status" value="1"/>
</dbReference>